<feature type="binding site" evidence="6">
    <location>
        <position position="42"/>
    </location>
    <ligand>
        <name>S-adenosyl-L-methionine</name>
        <dbReference type="ChEBI" id="CHEBI:59789"/>
    </ligand>
</feature>
<keyword evidence="8" id="KW-1185">Reference proteome</keyword>
<dbReference type="InterPro" id="IPR007473">
    <property type="entry name" value="RlmJ"/>
</dbReference>
<dbReference type="InterPro" id="IPR002052">
    <property type="entry name" value="DNA_methylase_N6_adenine_CS"/>
</dbReference>
<keyword evidence="1 6" id="KW-0698">rRNA processing</keyword>
<gene>
    <name evidence="6" type="primary">rlmJ</name>
    <name evidence="7" type="ORF">SAMN02745129_4489</name>
</gene>
<feature type="binding site" evidence="6">
    <location>
        <position position="117"/>
    </location>
    <ligand>
        <name>S-adenosyl-L-methionine</name>
        <dbReference type="ChEBI" id="CHEBI:59789"/>
    </ligand>
</feature>
<keyword evidence="3 6" id="KW-0808">Transferase</keyword>
<dbReference type="Proteomes" id="UP000184268">
    <property type="component" value="Unassembled WGS sequence"/>
</dbReference>
<dbReference type="Gene3D" id="3.40.50.150">
    <property type="entry name" value="Vaccinia Virus protein VP39"/>
    <property type="match status" value="1"/>
</dbReference>
<keyword evidence="5 6" id="KW-0694">RNA-binding</keyword>
<dbReference type="InterPro" id="IPR029063">
    <property type="entry name" value="SAM-dependent_MTases_sf"/>
</dbReference>
<keyword evidence="2 6" id="KW-0489">Methyltransferase</keyword>
<feature type="binding site" evidence="6">
    <location>
        <position position="99"/>
    </location>
    <ligand>
        <name>S-adenosyl-L-methionine</name>
        <dbReference type="ChEBI" id="CHEBI:59789"/>
    </ligand>
</feature>
<evidence type="ECO:0000256" key="6">
    <source>
        <dbReference type="HAMAP-Rule" id="MF_00934"/>
    </source>
</evidence>
<accession>A0A1M5YUQ6</accession>
<dbReference type="AlphaFoldDB" id="A0A1M5YUQ6"/>
<feature type="site" description="Interaction with substrate rRNA" evidence="6">
    <location>
        <position position="4"/>
    </location>
</feature>
<evidence type="ECO:0000256" key="3">
    <source>
        <dbReference type="ARBA" id="ARBA00022679"/>
    </source>
</evidence>
<dbReference type="HAMAP" id="MF_00934">
    <property type="entry name" value="23SrRNA_methyltr_J"/>
    <property type="match status" value="1"/>
</dbReference>
<evidence type="ECO:0000256" key="2">
    <source>
        <dbReference type="ARBA" id="ARBA00022603"/>
    </source>
</evidence>
<dbReference type="PANTHER" id="PTHR37426:SF1">
    <property type="entry name" value="RIBOSOMAL RNA LARGE SUBUNIT METHYLTRANSFERASE J"/>
    <property type="match status" value="1"/>
</dbReference>
<dbReference type="OrthoDB" id="9791274at2"/>
<proteinExistence type="inferred from homology"/>
<evidence type="ECO:0000313" key="8">
    <source>
        <dbReference type="Proteomes" id="UP000184268"/>
    </source>
</evidence>
<dbReference type="STRING" id="299255.SAMN02745129_4489"/>
<feature type="binding site" evidence="6">
    <location>
        <begin position="142"/>
        <end position="143"/>
    </location>
    <ligand>
        <name>S-adenosyl-L-methionine</name>
        <dbReference type="ChEBI" id="CHEBI:59789"/>
    </ligand>
</feature>
<protein>
    <recommendedName>
        <fullName evidence="6">Ribosomal RNA large subunit methyltransferase J</fullName>
        <ecNumber evidence="6">2.1.1.266</ecNumber>
    </recommendedName>
    <alternativeName>
        <fullName evidence="6">23S rRNA (adenine(2030)-N6)-methyltransferase</fullName>
    </alternativeName>
    <alternativeName>
        <fullName evidence="6">23S rRNA m6A2030 methyltransferase</fullName>
    </alternativeName>
</protein>
<evidence type="ECO:0000256" key="1">
    <source>
        <dbReference type="ARBA" id="ARBA00022552"/>
    </source>
</evidence>
<dbReference type="Pfam" id="PF04378">
    <property type="entry name" value="RsmJ"/>
    <property type="match status" value="1"/>
</dbReference>
<dbReference type="PANTHER" id="PTHR37426">
    <property type="entry name" value="RIBOSOMAL RNA LARGE SUBUNIT METHYLTRANSFERASE J"/>
    <property type="match status" value="1"/>
</dbReference>
<dbReference type="RefSeq" id="WP_067664746.1">
    <property type="nucleotide sequence ID" value="NZ_FQXG01000008.1"/>
</dbReference>
<reference evidence="7 8" key="1">
    <citation type="submission" date="2016-11" db="EMBL/GenBank/DDBJ databases">
        <authorList>
            <person name="Jaros S."/>
            <person name="Januszkiewicz K."/>
            <person name="Wedrychowicz H."/>
        </authorList>
    </citation>
    <scope>NUCLEOTIDE SEQUENCE [LARGE SCALE GENOMIC DNA]</scope>
    <source>
        <strain evidence="7 8">DSM 16917</strain>
    </source>
</reference>
<dbReference type="GO" id="GO:0005829">
    <property type="term" value="C:cytosol"/>
    <property type="evidence" value="ECO:0007669"/>
    <property type="project" value="TreeGrafter"/>
</dbReference>
<sequence>MLSYRHSYHAGNHADVLKHCVQALILEALKGKEKPFVYHDTHSGAGRYDLSAEHAEKTGEYIDGIGRLWQQDCPEALHPYLAAVKALNPSGNLRYYPGSPLLAAKLLREQDRLVMTELHPTDHPRLVQEFAGDRRARVYQEDGYQRLKAALPPKERRGVVLIDPPYELKGEYNDLVKGVLAGIKRWATGTFALWYPVVYRRDIEQVQKQLQASGVRKILQIEMNVMADTGERGMTGSGMIVINPPWKLEQQMRDLLPWLTERLAQSPQANFKVEWLVPE</sequence>
<dbReference type="EMBL" id="FQXG01000008">
    <property type="protein sequence ID" value="SHI15796.1"/>
    <property type="molecule type" value="Genomic_DNA"/>
</dbReference>
<dbReference type="FunFam" id="3.40.50.150:FF:000037">
    <property type="entry name" value="Ribosomal RNA large subunit methyltransferase J"/>
    <property type="match status" value="1"/>
</dbReference>
<dbReference type="EC" id="2.1.1.266" evidence="6"/>
<dbReference type="GO" id="GO:0036307">
    <property type="term" value="F:23S rRNA (adenine(2030)-N(6))-methyltransferase activity"/>
    <property type="evidence" value="ECO:0007669"/>
    <property type="project" value="UniProtKB-UniRule"/>
</dbReference>
<evidence type="ECO:0000256" key="4">
    <source>
        <dbReference type="ARBA" id="ARBA00022691"/>
    </source>
</evidence>
<feature type="binding site" evidence="6">
    <location>
        <position position="163"/>
    </location>
    <ligand>
        <name>S-adenosyl-L-methionine</name>
        <dbReference type="ChEBI" id="CHEBI:59789"/>
    </ligand>
</feature>
<comment type="catalytic activity">
    <reaction evidence="6">
        <text>adenosine(2030) in 23S rRNA + S-adenosyl-L-methionine = N(6)-methyladenosine(2030) in 23S rRNA + S-adenosyl-L-homocysteine + H(+)</text>
        <dbReference type="Rhea" id="RHEA:43736"/>
        <dbReference type="Rhea" id="RHEA-COMP:10668"/>
        <dbReference type="Rhea" id="RHEA-COMP:10669"/>
        <dbReference type="ChEBI" id="CHEBI:15378"/>
        <dbReference type="ChEBI" id="CHEBI:57856"/>
        <dbReference type="ChEBI" id="CHEBI:59789"/>
        <dbReference type="ChEBI" id="CHEBI:74411"/>
        <dbReference type="ChEBI" id="CHEBI:74449"/>
        <dbReference type="EC" id="2.1.1.266"/>
    </reaction>
</comment>
<dbReference type="GO" id="GO:0070475">
    <property type="term" value="P:rRNA base methylation"/>
    <property type="evidence" value="ECO:0007669"/>
    <property type="project" value="UniProtKB-UniRule"/>
</dbReference>
<dbReference type="GO" id="GO:0003723">
    <property type="term" value="F:RNA binding"/>
    <property type="evidence" value="ECO:0007669"/>
    <property type="project" value="UniProtKB-UniRule"/>
</dbReference>
<dbReference type="SUPFAM" id="SSF53335">
    <property type="entry name" value="S-adenosyl-L-methionine-dependent methyltransferases"/>
    <property type="match status" value="1"/>
</dbReference>
<evidence type="ECO:0000313" key="7">
    <source>
        <dbReference type="EMBL" id="SHI15796.1"/>
    </source>
</evidence>
<comment type="function">
    <text evidence="6">Specifically methylates the adenine in position 2030 of 23S rRNA.</text>
</comment>
<comment type="similarity">
    <text evidence="6">Belongs to the RlmJ family.</text>
</comment>
<evidence type="ECO:0000256" key="5">
    <source>
        <dbReference type="ARBA" id="ARBA00022884"/>
    </source>
</evidence>
<comment type="subunit">
    <text evidence="6">Monomer.</text>
</comment>
<feature type="binding site" evidence="6">
    <location>
        <position position="19"/>
    </location>
    <ligand>
        <name>S-adenosyl-L-methionine</name>
        <dbReference type="ChEBI" id="CHEBI:59789"/>
    </ligand>
</feature>
<organism evidence="7 8">
    <name type="scientific">Ferrimonas marina</name>
    <dbReference type="NCBI Taxonomy" id="299255"/>
    <lineage>
        <taxon>Bacteria</taxon>
        <taxon>Pseudomonadati</taxon>
        <taxon>Pseudomonadota</taxon>
        <taxon>Gammaproteobacteria</taxon>
        <taxon>Alteromonadales</taxon>
        <taxon>Ferrimonadaceae</taxon>
        <taxon>Ferrimonas</taxon>
    </lineage>
</organism>
<keyword evidence="4 6" id="KW-0949">S-adenosyl-L-methionine</keyword>
<dbReference type="PROSITE" id="PS00092">
    <property type="entry name" value="N6_MTASE"/>
    <property type="match status" value="1"/>
</dbReference>
<name>A0A1M5YUQ6_9GAMM</name>
<feature type="active site" description="Proton acceptor" evidence="6">
    <location>
        <position position="163"/>
    </location>
</feature>